<dbReference type="Proteomes" id="UP000721954">
    <property type="component" value="Unassembled WGS sequence"/>
</dbReference>
<dbReference type="GeneID" id="96263519"/>
<name>A0ABS3Y649_9ACTN</name>
<sequence length="92" mass="9926">MAKLISAFRDHLEADVFPTADSAELREAAEGFALRGPLQYLRMIESTEVHGVRHHGWLVSGSEGRAVYVGTCGTACSLGPWEPLTAAQDGQQ</sequence>
<evidence type="ECO:0000313" key="2">
    <source>
        <dbReference type="Proteomes" id="UP000721954"/>
    </source>
</evidence>
<organism evidence="1 2">
    <name type="scientific">Streptomyces smyrnaeus</name>
    <dbReference type="NCBI Taxonomy" id="1387713"/>
    <lineage>
        <taxon>Bacteria</taxon>
        <taxon>Bacillati</taxon>
        <taxon>Actinomycetota</taxon>
        <taxon>Actinomycetes</taxon>
        <taxon>Kitasatosporales</taxon>
        <taxon>Streptomycetaceae</taxon>
        <taxon>Streptomyces</taxon>
    </lineage>
</organism>
<reference evidence="1 2" key="1">
    <citation type="submission" date="2021-02" db="EMBL/GenBank/DDBJ databases">
        <title>Streptomyces spirodelae sp. nov., isolated from duckweed.</title>
        <authorList>
            <person name="Saimee Y."/>
            <person name="Duangmal K."/>
        </authorList>
    </citation>
    <scope>NUCLEOTIDE SEQUENCE [LARGE SCALE GENOMIC DNA]</scope>
    <source>
        <strain evidence="1 2">DSM 42105</strain>
    </source>
</reference>
<comment type="caution">
    <text evidence="1">The sequence shown here is derived from an EMBL/GenBank/DDBJ whole genome shotgun (WGS) entry which is preliminary data.</text>
</comment>
<accession>A0ABS3Y649</accession>
<protein>
    <submittedName>
        <fullName evidence="1">Uncharacterized protein</fullName>
    </submittedName>
</protein>
<keyword evidence="2" id="KW-1185">Reference proteome</keyword>
<proteinExistence type="predicted"/>
<dbReference type="EMBL" id="JAFFZM010000035">
    <property type="protein sequence ID" value="MBO8203143.1"/>
    <property type="molecule type" value="Genomic_DNA"/>
</dbReference>
<gene>
    <name evidence="1" type="ORF">JW613_33420</name>
</gene>
<evidence type="ECO:0000313" key="1">
    <source>
        <dbReference type="EMBL" id="MBO8203143.1"/>
    </source>
</evidence>
<dbReference type="RefSeq" id="WP_209214654.1">
    <property type="nucleotide sequence ID" value="NZ_JAFFZM010000035.1"/>
</dbReference>